<keyword evidence="2" id="KW-1185">Reference proteome</keyword>
<dbReference type="EMBL" id="JAHRHJ020000006">
    <property type="protein sequence ID" value="KAH9311598.1"/>
    <property type="molecule type" value="Genomic_DNA"/>
</dbReference>
<accession>A0AA38KZW0</accession>
<sequence length="67" mass="7150">VNNAGLMEHKRVTTNDGFELNFAVNIAGTFTVTELLLPSLEKAAPDARVITVSSGGMYSVPLTNDLQ</sequence>
<dbReference type="InterPro" id="IPR052992">
    <property type="entry name" value="SDR_member_12"/>
</dbReference>
<dbReference type="Pfam" id="PF00106">
    <property type="entry name" value="adh_short"/>
    <property type="match status" value="1"/>
</dbReference>
<gene>
    <name evidence="1" type="ORF">KI387_026633</name>
</gene>
<organism evidence="1 2">
    <name type="scientific">Taxus chinensis</name>
    <name type="common">Chinese yew</name>
    <name type="synonym">Taxus wallichiana var. chinensis</name>
    <dbReference type="NCBI Taxonomy" id="29808"/>
    <lineage>
        <taxon>Eukaryota</taxon>
        <taxon>Viridiplantae</taxon>
        <taxon>Streptophyta</taxon>
        <taxon>Embryophyta</taxon>
        <taxon>Tracheophyta</taxon>
        <taxon>Spermatophyta</taxon>
        <taxon>Pinopsida</taxon>
        <taxon>Pinidae</taxon>
        <taxon>Conifers II</taxon>
        <taxon>Cupressales</taxon>
        <taxon>Taxaceae</taxon>
        <taxon>Taxus</taxon>
    </lineage>
</organism>
<evidence type="ECO:0000313" key="2">
    <source>
        <dbReference type="Proteomes" id="UP000824469"/>
    </source>
</evidence>
<comment type="caution">
    <text evidence="1">The sequence shown here is derived from an EMBL/GenBank/DDBJ whole genome shotgun (WGS) entry which is preliminary data.</text>
</comment>
<dbReference type="InterPro" id="IPR002347">
    <property type="entry name" value="SDR_fam"/>
</dbReference>
<dbReference type="PANTHER" id="PTHR44656:SF7">
    <property type="entry name" value="DEHYDROGENASE_REDUCTASE SDR FAMILY MEMBER 12"/>
    <property type="match status" value="1"/>
</dbReference>
<protein>
    <recommendedName>
        <fullName evidence="3">Short-chain dehydrogenase/reductase</fullName>
    </recommendedName>
</protein>
<dbReference type="PANTHER" id="PTHR44656">
    <property type="entry name" value="DEHYDROGENASE/REDUCTASE SDR FAMILY MEMBER 12"/>
    <property type="match status" value="1"/>
</dbReference>
<dbReference type="AlphaFoldDB" id="A0AA38KZW0"/>
<dbReference type="Proteomes" id="UP000824469">
    <property type="component" value="Unassembled WGS sequence"/>
</dbReference>
<name>A0AA38KZW0_TAXCH</name>
<feature type="non-terminal residue" evidence="1">
    <location>
        <position position="1"/>
    </location>
</feature>
<dbReference type="SUPFAM" id="SSF51735">
    <property type="entry name" value="NAD(P)-binding Rossmann-fold domains"/>
    <property type="match status" value="1"/>
</dbReference>
<reference evidence="1 2" key="1">
    <citation type="journal article" date="2021" name="Nat. Plants">
        <title>The Taxus genome provides insights into paclitaxel biosynthesis.</title>
        <authorList>
            <person name="Xiong X."/>
            <person name="Gou J."/>
            <person name="Liao Q."/>
            <person name="Li Y."/>
            <person name="Zhou Q."/>
            <person name="Bi G."/>
            <person name="Li C."/>
            <person name="Du R."/>
            <person name="Wang X."/>
            <person name="Sun T."/>
            <person name="Guo L."/>
            <person name="Liang H."/>
            <person name="Lu P."/>
            <person name="Wu Y."/>
            <person name="Zhang Z."/>
            <person name="Ro D.K."/>
            <person name="Shang Y."/>
            <person name="Huang S."/>
            <person name="Yan J."/>
        </authorList>
    </citation>
    <scope>NUCLEOTIDE SEQUENCE [LARGE SCALE GENOMIC DNA]</scope>
    <source>
        <strain evidence="1">Ta-2019</strain>
    </source>
</reference>
<dbReference type="InterPro" id="IPR036291">
    <property type="entry name" value="NAD(P)-bd_dom_sf"/>
</dbReference>
<evidence type="ECO:0000313" key="1">
    <source>
        <dbReference type="EMBL" id="KAH9311598.1"/>
    </source>
</evidence>
<evidence type="ECO:0008006" key="3">
    <source>
        <dbReference type="Google" id="ProtNLM"/>
    </source>
</evidence>
<proteinExistence type="predicted"/>
<feature type="non-terminal residue" evidence="1">
    <location>
        <position position="67"/>
    </location>
</feature>
<dbReference type="Gene3D" id="3.40.50.720">
    <property type="entry name" value="NAD(P)-binding Rossmann-like Domain"/>
    <property type="match status" value="1"/>
</dbReference>